<name>A0A4V1Q639_ENTCL</name>
<proteinExistence type="predicted"/>
<organism evidence="1 2">
    <name type="scientific">Enterobacter cloacae</name>
    <dbReference type="NCBI Taxonomy" id="550"/>
    <lineage>
        <taxon>Bacteria</taxon>
        <taxon>Pseudomonadati</taxon>
        <taxon>Pseudomonadota</taxon>
        <taxon>Gammaproteobacteria</taxon>
        <taxon>Enterobacterales</taxon>
        <taxon>Enterobacteriaceae</taxon>
        <taxon>Enterobacter</taxon>
        <taxon>Enterobacter cloacae complex</taxon>
    </lineage>
</organism>
<reference evidence="1 2" key="1">
    <citation type="submission" date="2018-06" db="EMBL/GenBank/DDBJ databases">
        <title>Carbapenemase-producing Enterobacteriaceae present in wastewater treatment plant effluent and nearby surface waters in the US.</title>
        <authorList>
            <person name="Mathys D.A."/>
            <person name="Mollenkopf D.F."/>
            <person name="Feicht S.M."/>
            <person name="Adams R.J."/>
            <person name="Albers A.L."/>
            <person name="Grooters S.V."/>
            <person name="Stuever D.M."/>
            <person name="Daniels J.B."/>
            <person name="Wittum T.E."/>
        </authorList>
    </citation>
    <scope>NUCLEOTIDE SEQUENCE [LARGE SCALE GENOMIC DNA]</scope>
    <source>
        <strain evidence="1 2">GEO_4_Eff_A</strain>
    </source>
</reference>
<gene>
    <name evidence="1" type="ORF">DM877_17880</name>
</gene>
<dbReference type="Proteomes" id="UP000290875">
    <property type="component" value="Unassembled WGS sequence"/>
</dbReference>
<dbReference type="EMBL" id="QJSL01000017">
    <property type="protein sequence ID" value="RXW27748.1"/>
    <property type="molecule type" value="Genomic_DNA"/>
</dbReference>
<sequence length="99" mass="11323">MDESRRQFLEWLPSFWSRETLIDYDGDEQFVEEWVQGAWVGYQVGLHILQQQPIAAYQDDYGNAVSAGDFDGGEDEMHETAHQEGWTPLVCAAGIKVKE</sequence>
<evidence type="ECO:0000313" key="1">
    <source>
        <dbReference type="EMBL" id="RXW27748.1"/>
    </source>
</evidence>
<accession>A0A4V1Q639</accession>
<comment type="caution">
    <text evidence="1">The sequence shown here is derived from an EMBL/GenBank/DDBJ whole genome shotgun (WGS) entry which is preliminary data.</text>
</comment>
<dbReference type="AlphaFoldDB" id="A0A4V1Q639"/>
<dbReference type="RefSeq" id="WP_129324746.1">
    <property type="nucleotide sequence ID" value="NZ_QJSL01000017.1"/>
</dbReference>
<protein>
    <submittedName>
        <fullName evidence="1">Uncharacterized protein</fullName>
    </submittedName>
</protein>
<evidence type="ECO:0000313" key="2">
    <source>
        <dbReference type="Proteomes" id="UP000290875"/>
    </source>
</evidence>